<dbReference type="Gene3D" id="3.40.630.30">
    <property type="match status" value="1"/>
</dbReference>
<reference evidence="4 5" key="1">
    <citation type="journal article" date="2016" name="Front. Microbiol.">
        <title>Comprehensive Phylogenetic Analysis of Bovine Non-aureus Staphylococci Species Based on Whole-Genome Sequencing.</title>
        <authorList>
            <person name="Naushad S."/>
            <person name="Barkema H.W."/>
            <person name="Luby C."/>
            <person name="Condas L.A."/>
            <person name="Nobrega D.B."/>
            <person name="Carson D.A."/>
            <person name="De Buck J."/>
        </authorList>
    </citation>
    <scope>NUCLEOTIDE SEQUENCE [LARGE SCALE GENOMIC DNA]</scope>
    <source>
        <strain evidence="4 5">SNUC 4337</strain>
    </source>
</reference>
<sequence length="93" mass="10342">MAEIKHGHNKFYVGDSEENPDAEMTYVPTGKDKIIIDHTGVDESLRGQGIAKQLVEAGVNYARENDIKILATCPFAKQVLEETPEYHDVLLKG</sequence>
<feature type="domain" description="N-acetyltransferase" evidence="3">
    <location>
        <begin position="3"/>
        <end position="91"/>
    </location>
</feature>
<dbReference type="GO" id="GO:0016747">
    <property type="term" value="F:acyltransferase activity, transferring groups other than amino-acyl groups"/>
    <property type="evidence" value="ECO:0007669"/>
    <property type="project" value="InterPro"/>
</dbReference>
<accession>A0A2T4S1B8</accession>
<dbReference type="GeneID" id="77330413"/>
<gene>
    <name evidence="4" type="ORF">BUZ61_18665</name>
</gene>
<dbReference type="Proteomes" id="UP000240400">
    <property type="component" value="Unassembled WGS sequence"/>
</dbReference>
<feature type="domain" description="N-acetyltransferase" evidence="2">
    <location>
        <begin position="1"/>
        <end position="93"/>
    </location>
</feature>
<dbReference type="Pfam" id="PF14542">
    <property type="entry name" value="Acetyltransf_CG"/>
    <property type="match status" value="1"/>
</dbReference>
<dbReference type="OrthoDB" id="9793389at2"/>
<dbReference type="InterPro" id="IPR031165">
    <property type="entry name" value="GNAT_YJDJ"/>
</dbReference>
<dbReference type="PROSITE" id="PS51186">
    <property type="entry name" value="GNAT"/>
    <property type="match status" value="1"/>
</dbReference>
<dbReference type="InterPro" id="IPR000182">
    <property type="entry name" value="GNAT_dom"/>
</dbReference>
<dbReference type="InterPro" id="IPR016181">
    <property type="entry name" value="Acyl_CoA_acyltransferase"/>
</dbReference>
<evidence type="ECO:0000259" key="3">
    <source>
        <dbReference type="PROSITE" id="PS51729"/>
    </source>
</evidence>
<dbReference type="SUPFAM" id="SSF55729">
    <property type="entry name" value="Acyl-CoA N-acyltransferases (Nat)"/>
    <property type="match status" value="1"/>
</dbReference>
<organism evidence="4 5">
    <name type="scientific">Staphylococcus nepalensis</name>
    <dbReference type="NCBI Taxonomy" id="214473"/>
    <lineage>
        <taxon>Bacteria</taxon>
        <taxon>Bacillati</taxon>
        <taxon>Bacillota</taxon>
        <taxon>Bacilli</taxon>
        <taxon>Bacillales</taxon>
        <taxon>Staphylococcaceae</taxon>
        <taxon>Staphylococcus</taxon>
    </lineage>
</organism>
<dbReference type="EMBL" id="PZHR01001039">
    <property type="protein sequence ID" value="PTK38682.1"/>
    <property type="molecule type" value="Genomic_DNA"/>
</dbReference>
<dbReference type="CDD" id="cd04301">
    <property type="entry name" value="NAT_SF"/>
    <property type="match status" value="1"/>
</dbReference>
<protein>
    <submittedName>
        <fullName evidence="4">N-acetyltransferase</fullName>
    </submittedName>
</protein>
<evidence type="ECO:0000313" key="4">
    <source>
        <dbReference type="EMBL" id="PTK38682.1"/>
    </source>
</evidence>
<evidence type="ECO:0000313" key="5">
    <source>
        <dbReference type="Proteomes" id="UP000240400"/>
    </source>
</evidence>
<dbReference type="PROSITE" id="PS51729">
    <property type="entry name" value="GNAT_YJDJ"/>
    <property type="match status" value="1"/>
</dbReference>
<dbReference type="PANTHER" id="PTHR31435">
    <property type="entry name" value="PROTEIN NATD1"/>
    <property type="match status" value="1"/>
</dbReference>
<dbReference type="PANTHER" id="PTHR31435:SF10">
    <property type="entry name" value="BSR4717 PROTEIN"/>
    <property type="match status" value="1"/>
</dbReference>
<feature type="region of interest" description="Disordered" evidence="1">
    <location>
        <begin position="1"/>
        <end position="25"/>
    </location>
</feature>
<dbReference type="AlphaFoldDB" id="A0A2T4S1B8"/>
<proteinExistence type="predicted"/>
<comment type="caution">
    <text evidence="4">The sequence shown here is derived from an EMBL/GenBank/DDBJ whole genome shotgun (WGS) entry which is preliminary data.</text>
</comment>
<keyword evidence="4" id="KW-0808">Transferase</keyword>
<evidence type="ECO:0000256" key="1">
    <source>
        <dbReference type="SAM" id="MobiDB-lite"/>
    </source>
</evidence>
<name>A0A2T4S1B8_9STAP</name>
<dbReference type="RefSeq" id="WP_023014757.1">
    <property type="nucleotide sequence ID" value="NZ_PZHR01001039.1"/>
</dbReference>
<evidence type="ECO:0000259" key="2">
    <source>
        <dbReference type="PROSITE" id="PS51186"/>
    </source>
</evidence>
<dbReference type="InterPro" id="IPR045057">
    <property type="entry name" value="Gcn5-rel_NAT"/>
</dbReference>